<dbReference type="InterPro" id="IPR006139">
    <property type="entry name" value="D-isomer_2_OHA_DH_cat_dom"/>
</dbReference>
<keyword evidence="2 4" id="KW-0560">Oxidoreductase</keyword>
<gene>
    <name evidence="7" type="ORF">ACFOZ4_16850</name>
</gene>
<proteinExistence type="inferred from homology"/>
<dbReference type="InterPro" id="IPR006140">
    <property type="entry name" value="D-isomer_DH_NAD-bd"/>
</dbReference>
<evidence type="ECO:0000256" key="4">
    <source>
        <dbReference type="RuleBase" id="RU003719"/>
    </source>
</evidence>
<dbReference type="SUPFAM" id="SSF51735">
    <property type="entry name" value="NAD(P)-binding Rossmann-fold domains"/>
    <property type="match status" value="1"/>
</dbReference>
<sequence length="351" mass="38313">MSSSDDHAGIARLAPASRPRTLVVMGERHFRDMFDAPRLHRLRHLCDVRGPLPAGSFHDGRVRAELGEVEVLLTGWGCPPLDDEVLAAAPRLRAVFHAAGSVKANIPPAAWQRGLVVTSAAAANAKPVAEFTLASILLEGRRTWRYVEGYRRHRDGDSAWRDLVPPTLNHGAVVGLVGLSRVGRRVAELLQPFDFTVLAADPIVDRDQAARLGVTLADLDDLLRSSDIVSLHAPELPETRHLLDRRRLALLKKDAVLINTARGGLIDTAALIDTCRAGHIRAILDVTEDEPLPADSPLYELPSVQLTPHIAGSMHGETRRLADSALDELERFLDRRPLEHQVEAAGLSTLA</sequence>
<dbReference type="PANTHER" id="PTHR42789:SF1">
    <property type="entry name" value="D-ISOMER SPECIFIC 2-HYDROXYACID DEHYDROGENASE FAMILY PROTEIN (AFU_ORTHOLOGUE AFUA_6G10090)"/>
    <property type="match status" value="1"/>
</dbReference>
<dbReference type="Proteomes" id="UP001595816">
    <property type="component" value="Unassembled WGS sequence"/>
</dbReference>
<comment type="caution">
    <text evidence="7">The sequence shown here is derived from an EMBL/GenBank/DDBJ whole genome shotgun (WGS) entry which is preliminary data.</text>
</comment>
<dbReference type="EMBL" id="JBHSAY010000009">
    <property type="protein sequence ID" value="MFC4132276.1"/>
    <property type="molecule type" value="Genomic_DNA"/>
</dbReference>
<dbReference type="InterPro" id="IPR029753">
    <property type="entry name" value="D-isomer_DH_CS"/>
</dbReference>
<protein>
    <submittedName>
        <fullName evidence="7">Hydroxyacid dehydrogenase</fullName>
    </submittedName>
</protein>
<name>A0ABV8LPA8_9ACTN</name>
<feature type="domain" description="D-isomer specific 2-hydroxyacid dehydrogenase NAD-binding" evidence="6">
    <location>
        <begin position="145"/>
        <end position="311"/>
    </location>
</feature>
<dbReference type="InterPro" id="IPR050857">
    <property type="entry name" value="D-2-hydroxyacid_DH"/>
</dbReference>
<dbReference type="Gene3D" id="3.40.50.720">
    <property type="entry name" value="NAD(P)-binding Rossmann-like Domain"/>
    <property type="match status" value="2"/>
</dbReference>
<evidence type="ECO:0000256" key="3">
    <source>
        <dbReference type="ARBA" id="ARBA00023027"/>
    </source>
</evidence>
<keyword evidence="3" id="KW-0520">NAD</keyword>
<reference evidence="8" key="1">
    <citation type="journal article" date="2019" name="Int. J. Syst. Evol. Microbiol.">
        <title>The Global Catalogue of Microorganisms (GCM) 10K type strain sequencing project: providing services to taxonomists for standard genome sequencing and annotation.</title>
        <authorList>
            <consortium name="The Broad Institute Genomics Platform"/>
            <consortium name="The Broad Institute Genome Sequencing Center for Infectious Disease"/>
            <person name="Wu L."/>
            <person name="Ma J."/>
        </authorList>
    </citation>
    <scope>NUCLEOTIDE SEQUENCE [LARGE SCALE GENOMIC DNA]</scope>
    <source>
        <strain evidence="8">CGMCC 4.7289</strain>
    </source>
</reference>
<dbReference type="PROSITE" id="PS00670">
    <property type="entry name" value="D_2_HYDROXYACID_DH_2"/>
    <property type="match status" value="1"/>
</dbReference>
<dbReference type="SUPFAM" id="SSF52283">
    <property type="entry name" value="Formate/glycerate dehydrogenase catalytic domain-like"/>
    <property type="match status" value="1"/>
</dbReference>
<comment type="similarity">
    <text evidence="1 4">Belongs to the D-isomer specific 2-hydroxyacid dehydrogenase family.</text>
</comment>
<dbReference type="Pfam" id="PF02826">
    <property type="entry name" value="2-Hacid_dh_C"/>
    <property type="match status" value="1"/>
</dbReference>
<dbReference type="PANTHER" id="PTHR42789">
    <property type="entry name" value="D-ISOMER SPECIFIC 2-HYDROXYACID DEHYDROGENASE FAMILY PROTEIN (AFU_ORTHOLOGUE AFUA_6G10090)"/>
    <property type="match status" value="1"/>
</dbReference>
<evidence type="ECO:0000256" key="1">
    <source>
        <dbReference type="ARBA" id="ARBA00005854"/>
    </source>
</evidence>
<keyword evidence="8" id="KW-1185">Reference proteome</keyword>
<evidence type="ECO:0000313" key="7">
    <source>
        <dbReference type="EMBL" id="MFC4132276.1"/>
    </source>
</evidence>
<organism evidence="7 8">
    <name type="scientific">Hamadaea flava</name>
    <dbReference type="NCBI Taxonomy" id="1742688"/>
    <lineage>
        <taxon>Bacteria</taxon>
        <taxon>Bacillati</taxon>
        <taxon>Actinomycetota</taxon>
        <taxon>Actinomycetes</taxon>
        <taxon>Micromonosporales</taxon>
        <taxon>Micromonosporaceae</taxon>
        <taxon>Hamadaea</taxon>
    </lineage>
</organism>
<dbReference type="PROSITE" id="PS00671">
    <property type="entry name" value="D_2_HYDROXYACID_DH_3"/>
    <property type="match status" value="1"/>
</dbReference>
<dbReference type="RefSeq" id="WP_253753537.1">
    <property type="nucleotide sequence ID" value="NZ_JAMZDZ010000001.1"/>
</dbReference>
<evidence type="ECO:0000259" key="5">
    <source>
        <dbReference type="Pfam" id="PF00389"/>
    </source>
</evidence>
<accession>A0ABV8LPA8</accession>
<feature type="domain" description="D-isomer specific 2-hydroxyacid dehydrogenase catalytic" evidence="5">
    <location>
        <begin position="65"/>
        <end position="342"/>
    </location>
</feature>
<evidence type="ECO:0000259" key="6">
    <source>
        <dbReference type="Pfam" id="PF02826"/>
    </source>
</evidence>
<dbReference type="CDD" id="cd12167">
    <property type="entry name" value="2-Hacid_dh_8"/>
    <property type="match status" value="1"/>
</dbReference>
<dbReference type="Pfam" id="PF00389">
    <property type="entry name" value="2-Hacid_dh"/>
    <property type="match status" value="1"/>
</dbReference>
<dbReference type="InterPro" id="IPR036291">
    <property type="entry name" value="NAD(P)-bd_dom_sf"/>
</dbReference>
<evidence type="ECO:0000256" key="2">
    <source>
        <dbReference type="ARBA" id="ARBA00023002"/>
    </source>
</evidence>
<evidence type="ECO:0000313" key="8">
    <source>
        <dbReference type="Proteomes" id="UP001595816"/>
    </source>
</evidence>